<evidence type="ECO:0000256" key="2">
    <source>
        <dbReference type="SAM" id="Phobius"/>
    </source>
</evidence>
<name>A0A812LRN0_9DINO</name>
<feature type="compositionally biased region" description="Basic and acidic residues" evidence="1">
    <location>
        <begin position="525"/>
        <end position="541"/>
    </location>
</feature>
<dbReference type="Pfam" id="PF04666">
    <property type="entry name" value="MGAT4_cons"/>
    <property type="match status" value="1"/>
</dbReference>
<dbReference type="OrthoDB" id="435030at2759"/>
<dbReference type="PANTHER" id="PTHR12062:SF0">
    <property type="entry name" value="ALPHA-1,3-MANNOSYL-GLYCOPROTEIN 4-BETA-N-ACETYLGLUCOSAMINYLTRANSFERASE B"/>
    <property type="match status" value="1"/>
</dbReference>
<dbReference type="AlphaFoldDB" id="A0A812LRN0"/>
<protein>
    <submittedName>
        <fullName evidence="4">MGAT4C protein</fullName>
    </submittedName>
</protein>
<feature type="transmembrane region" description="Helical" evidence="2">
    <location>
        <begin position="586"/>
        <end position="604"/>
    </location>
</feature>
<feature type="transmembrane region" description="Helical" evidence="2">
    <location>
        <begin position="545"/>
        <end position="566"/>
    </location>
</feature>
<dbReference type="GO" id="GO:0008375">
    <property type="term" value="F:acetylglucosaminyltransferase activity"/>
    <property type="evidence" value="ECO:0007669"/>
    <property type="project" value="TreeGrafter"/>
</dbReference>
<gene>
    <name evidence="4" type="primary">MGAT4C</name>
    <name evidence="4" type="ORF">SNAT2548_LOCUS12220</name>
</gene>
<evidence type="ECO:0000256" key="1">
    <source>
        <dbReference type="SAM" id="MobiDB-lite"/>
    </source>
</evidence>
<comment type="caution">
    <text evidence="4">The sequence shown here is derived from an EMBL/GenBank/DDBJ whole genome shotgun (WGS) entry which is preliminary data.</text>
</comment>
<keyword evidence="2" id="KW-1133">Transmembrane helix</keyword>
<evidence type="ECO:0000259" key="3">
    <source>
        <dbReference type="Pfam" id="PF04666"/>
    </source>
</evidence>
<keyword evidence="2" id="KW-0812">Transmembrane</keyword>
<evidence type="ECO:0000313" key="4">
    <source>
        <dbReference type="EMBL" id="CAE7249902.1"/>
    </source>
</evidence>
<dbReference type="EMBL" id="CAJNDS010001158">
    <property type="protein sequence ID" value="CAE7249902.1"/>
    <property type="molecule type" value="Genomic_DNA"/>
</dbReference>
<keyword evidence="2" id="KW-0472">Membrane</keyword>
<feature type="domain" description="MGAT4 conserved region" evidence="3">
    <location>
        <begin position="183"/>
        <end position="285"/>
    </location>
</feature>
<dbReference type="PANTHER" id="PTHR12062">
    <property type="entry name" value="N-ACETYLGLUCOSAMINYLTRANSFERASE VI"/>
    <property type="match status" value="1"/>
</dbReference>
<organism evidence="4 5">
    <name type="scientific">Symbiodinium natans</name>
    <dbReference type="NCBI Taxonomy" id="878477"/>
    <lineage>
        <taxon>Eukaryota</taxon>
        <taxon>Sar</taxon>
        <taxon>Alveolata</taxon>
        <taxon>Dinophyceae</taxon>
        <taxon>Suessiales</taxon>
        <taxon>Symbiodiniaceae</taxon>
        <taxon>Symbiodinium</taxon>
    </lineage>
</organism>
<dbReference type="GO" id="GO:0006487">
    <property type="term" value="P:protein N-linked glycosylation"/>
    <property type="evidence" value="ECO:0007669"/>
    <property type="project" value="TreeGrafter"/>
</dbReference>
<feature type="region of interest" description="Disordered" evidence="1">
    <location>
        <begin position="519"/>
        <end position="542"/>
    </location>
</feature>
<feature type="transmembrane region" description="Helical" evidence="2">
    <location>
        <begin position="1148"/>
        <end position="1172"/>
    </location>
</feature>
<dbReference type="InterPro" id="IPR057279">
    <property type="entry name" value="MGAT4"/>
</dbReference>
<keyword evidence="5" id="KW-1185">Reference proteome</keyword>
<dbReference type="Proteomes" id="UP000604046">
    <property type="component" value="Unassembled WGS sequence"/>
</dbReference>
<evidence type="ECO:0000313" key="5">
    <source>
        <dbReference type="Proteomes" id="UP000604046"/>
    </source>
</evidence>
<proteinExistence type="predicted"/>
<dbReference type="InterPro" id="IPR006759">
    <property type="entry name" value="Glyco_transf_54"/>
</dbReference>
<sequence length="1188" mass="133111">MEITLARFFNVMNVLKEATALVVHLADFDEEWVLKTAGKLHEGFTKEAMEGNLHVIHAPRDLYPLRQAESKSFELSGFQNADLNGKYSRLTATDQVSYASASRQYVLVWCAHTTTVVHRRWVLLAWEEWMSSGDCKGKARAPEELEMLDESVRGWEEQVDGIWVQAADAKISNVAVQEGVLLKFGDSPKRTWWRTKQNLDYAFLMWYAADISDYYMQLEDDVHPVPLFATFVQSAIERSLLGKPWVMASFSSLGFIGKLFNNSRLPSLAHFLLAFSAEAPCDWLVWTWIDTWSPTPVTADLPEMLEQDFSRKPESAKEGEAVEKLKSREDVSLYYLDSSLPRIFLNEAVPSSTLKPKMDDNGAWTMSHPRAAVESPMVPYKNYNPEAAYPPGDPLGFWTAENCAEAMDSQDPHAEVQCLGNKFLRLKFFEAFTAQARIVLHQGRPGHEADFIRNGQLRVSQRSDCSEPTNLRNISKAEETWEGKLEGVRCLEIAVMAAQREWILIREIVVQRVDVPTASRPSTRIPKEQPPKEQTPKEQKESSSYPLNAVAVFIGFFAGSVAWLLVRCSPRESRNTKNLGELSCWALYYILVLDLLVFFLLWPSSGPAGAYGRQPPQPHSDFVSNKLCASGQPHQQHLPLDWQSLSSGILNVDASKIMHLGSAADPRFSKHSEQAPKAPKAFLSVGLILDPETEPATAANDLAHLLSATGNAALVGILVPPSEKARQARRGELILGIRAMLGGLSPEMQALIHLLDPSLDLYPHPPARRYNVDLALLISFLRPLADTFMLLETSSVMAPGYPQLLQQHSLRLASQNNSWISIRFSKHGHARQLIRSKFLQRWMELLLMFPDLPADALFWDFLDVVAEQRPRSTELGSLRGERSDIKILYAEDKEAIVEHLGDVSSLQGKVQRASEEWFKSHPLPDSLFDNPSGAFATNTKGRSDLLQSLYDDSAPNHQVSCGRHEANTCQQCPEGLPGYGEFWCNGDCGWANGECKAVYKTHDVTSPGAWLELVFKEPHDVEAVNLRMGGTVKQSSAAEAPDDDFDYALDDAEMLFGQSAAASEGQPCGKYSRILNLAGREVFWRSSFSTPIKDVRCIRIQVSRAQQHPLVLRSLQVRTQLPQDKPAPPPSLRSSVVRSQGETRHEHFLQWVWLTWLAVLAGVFAGLLGTLLRRKTRQHDLPGVGRSW</sequence>
<accession>A0A812LRN0</accession>
<reference evidence="4" key="1">
    <citation type="submission" date="2021-02" db="EMBL/GenBank/DDBJ databases">
        <authorList>
            <person name="Dougan E. K."/>
            <person name="Rhodes N."/>
            <person name="Thang M."/>
            <person name="Chan C."/>
        </authorList>
    </citation>
    <scope>NUCLEOTIDE SEQUENCE</scope>
</reference>